<dbReference type="EMBL" id="RKHJ01000001">
    <property type="protein sequence ID" value="ROR65006.1"/>
    <property type="molecule type" value="Genomic_DNA"/>
</dbReference>
<sequence>MPDRARAALGTADELAWVSHATAATVHELALPPRLRKLDRIDLTVPSPMHAPRGSGIRGRQRTLELTAIELFDGLRVASPAQAFVDGCDYLAFEDLVALGDSVVWERAPRATRAALVEAIEGHRGRRAHRRLVAAASAVRPRSASRPETITRLQLEALGAPEPWCNVPVVLDAEEAVAPDAAFWQARLIIEVEGDQHRVDRAQWLTDLERYNRAQRSDIEVHRVVATTPAEARRQLAPIVDRLRSRWDASRKPPPIAPFFQGPSAFGSEPWLFSA</sequence>
<accession>A0A3N2APU8</accession>
<dbReference type="Proteomes" id="UP000275456">
    <property type="component" value="Unassembled WGS sequence"/>
</dbReference>
<comment type="caution">
    <text evidence="1">The sequence shown here is derived from an EMBL/GenBank/DDBJ whole genome shotgun (WGS) entry which is preliminary data.</text>
</comment>
<protein>
    <recommendedName>
        <fullName evidence="3">DUF559 domain-containing protein</fullName>
    </recommendedName>
</protein>
<keyword evidence="2" id="KW-1185">Reference proteome</keyword>
<evidence type="ECO:0000313" key="1">
    <source>
        <dbReference type="EMBL" id="ROR65006.1"/>
    </source>
</evidence>
<name>A0A3N2APU8_9MICO</name>
<reference evidence="1 2" key="1">
    <citation type="submission" date="2018-11" db="EMBL/GenBank/DDBJ databases">
        <title>Sequencing the genomes of 1000 actinobacteria strains.</title>
        <authorList>
            <person name="Klenk H.-P."/>
        </authorList>
    </citation>
    <scope>NUCLEOTIDE SEQUENCE [LARGE SCALE GENOMIC DNA]</scope>
    <source>
        <strain evidence="1 2">DSM 9580</strain>
    </source>
</reference>
<evidence type="ECO:0008006" key="3">
    <source>
        <dbReference type="Google" id="ProtNLM"/>
    </source>
</evidence>
<organism evidence="1 2">
    <name type="scientific">Agrococcus jenensis</name>
    <dbReference type="NCBI Taxonomy" id="46353"/>
    <lineage>
        <taxon>Bacteria</taxon>
        <taxon>Bacillati</taxon>
        <taxon>Actinomycetota</taxon>
        <taxon>Actinomycetes</taxon>
        <taxon>Micrococcales</taxon>
        <taxon>Microbacteriaceae</taxon>
        <taxon>Agrococcus</taxon>
    </lineage>
</organism>
<proteinExistence type="predicted"/>
<dbReference type="AlphaFoldDB" id="A0A3N2APU8"/>
<evidence type="ECO:0000313" key="2">
    <source>
        <dbReference type="Proteomes" id="UP000275456"/>
    </source>
</evidence>
<gene>
    <name evidence="1" type="ORF">EDD26_0360</name>
</gene>